<gene>
    <name evidence="3" type="ORF">SAMN02745220_03399</name>
</gene>
<dbReference type="EMBL" id="FRFE01000018">
    <property type="protein sequence ID" value="SHO50396.1"/>
    <property type="molecule type" value="Genomic_DNA"/>
</dbReference>
<feature type="transmembrane region" description="Helical" evidence="1">
    <location>
        <begin position="26"/>
        <end position="52"/>
    </location>
</feature>
<dbReference type="RefSeq" id="WP_073614864.1">
    <property type="nucleotide sequence ID" value="NZ_FRFE01000018.1"/>
</dbReference>
<dbReference type="PANTHER" id="PTHR40547:SF1">
    <property type="entry name" value="SLL0298 PROTEIN"/>
    <property type="match status" value="1"/>
</dbReference>
<evidence type="ECO:0000256" key="1">
    <source>
        <dbReference type="SAM" id="Phobius"/>
    </source>
</evidence>
<dbReference type="AlphaFoldDB" id="A0A1M7YCU9"/>
<feature type="transmembrane region" description="Helical" evidence="1">
    <location>
        <begin position="127"/>
        <end position="154"/>
    </location>
</feature>
<reference evidence="3 4" key="1">
    <citation type="submission" date="2016-12" db="EMBL/GenBank/DDBJ databases">
        <authorList>
            <person name="Song W.-J."/>
            <person name="Kurnit D.M."/>
        </authorList>
    </citation>
    <scope>NUCLEOTIDE SEQUENCE [LARGE SCALE GENOMIC DNA]</scope>
    <source>
        <strain evidence="3 4">DSM 18488</strain>
    </source>
</reference>
<name>A0A1M7YCU9_9BACT</name>
<keyword evidence="1" id="KW-1133">Transmembrane helix</keyword>
<keyword evidence="4" id="KW-1185">Reference proteome</keyword>
<keyword evidence="1" id="KW-0812">Transmembrane</keyword>
<dbReference type="STRING" id="1121416.SAMN02745220_03399"/>
<accession>A0A1M7YCU9</accession>
<dbReference type="Proteomes" id="UP000184603">
    <property type="component" value="Unassembled WGS sequence"/>
</dbReference>
<evidence type="ECO:0000313" key="4">
    <source>
        <dbReference type="Proteomes" id="UP000184603"/>
    </source>
</evidence>
<evidence type="ECO:0000259" key="2">
    <source>
        <dbReference type="Pfam" id="PF09835"/>
    </source>
</evidence>
<dbReference type="PANTHER" id="PTHR40547">
    <property type="entry name" value="SLL0298 PROTEIN"/>
    <property type="match status" value="1"/>
</dbReference>
<proteinExistence type="predicted"/>
<organism evidence="3 4">
    <name type="scientific">Desulfopila aestuarii DSM 18488</name>
    <dbReference type="NCBI Taxonomy" id="1121416"/>
    <lineage>
        <taxon>Bacteria</taxon>
        <taxon>Pseudomonadati</taxon>
        <taxon>Thermodesulfobacteriota</taxon>
        <taxon>Desulfobulbia</taxon>
        <taxon>Desulfobulbales</taxon>
        <taxon>Desulfocapsaceae</taxon>
        <taxon>Desulfopila</taxon>
    </lineage>
</organism>
<sequence>MVIPFRSVFKWMVLLRKSPRAISGGFALGTFLAFTPTIGLQIGIAIFLATLLNLNRPAAVLMVWITNAATMAPIYAFNYLVGTFFWSGPPVKEVYTTFEQLALNLLKLEMWDLLDQFESVLSLGREIIIPLCIGSTIVGIVAAGIVYGISQSLLRFMIARREKKRAIGR</sequence>
<dbReference type="InterPro" id="IPR018639">
    <property type="entry name" value="DUF2062"/>
</dbReference>
<feature type="transmembrane region" description="Helical" evidence="1">
    <location>
        <begin position="59"/>
        <end position="81"/>
    </location>
</feature>
<keyword evidence="1" id="KW-0472">Membrane</keyword>
<protein>
    <recommendedName>
        <fullName evidence="2">DUF2062 domain-containing protein</fullName>
    </recommendedName>
</protein>
<feature type="domain" description="DUF2062" evidence="2">
    <location>
        <begin position="5"/>
        <end position="162"/>
    </location>
</feature>
<evidence type="ECO:0000313" key="3">
    <source>
        <dbReference type="EMBL" id="SHO50396.1"/>
    </source>
</evidence>
<dbReference type="Pfam" id="PF09835">
    <property type="entry name" value="DUF2062"/>
    <property type="match status" value="1"/>
</dbReference>